<keyword evidence="5" id="KW-0732">Signal</keyword>
<evidence type="ECO:0000256" key="3">
    <source>
        <dbReference type="ARBA" id="ARBA00023157"/>
    </source>
</evidence>
<organism evidence="7 8">
    <name type="scientific">Chryseobacterium lathyri</name>
    <dbReference type="NCBI Taxonomy" id="395933"/>
    <lineage>
        <taxon>Bacteria</taxon>
        <taxon>Pseudomonadati</taxon>
        <taxon>Bacteroidota</taxon>
        <taxon>Flavobacteriia</taxon>
        <taxon>Flavobacteriales</taxon>
        <taxon>Weeksellaceae</taxon>
        <taxon>Chryseobacterium group</taxon>
        <taxon>Chryseobacterium</taxon>
    </lineage>
</organism>
<dbReference type="EMBL" id="BJYI01000004">
    <property type="protein sequence ID" value="GEN71173.1"/>
    <property type="molecule type" value="Genomic_DNA"/>
</dbReference>
<evidence type="ECO:0000256" key="1">
    <source>
        <dbReference type="ARBA" id="ARBA00004196"/>
    </source>
</evidence>
<dbReference type="InterPro" id="IPR050553">
    <property type="entry name" value="Thioredoxin_ResA/DsbE_sf"/>
</dbReference>
<dbReference type="GO" id="GO:0030313">
    <property type="term" value="C:cell envelope"/>
    <property type="evidence" value="ECO:0007669"/>
    <property type="project" value="UniProtKB-SubCell"/>
</dbReference>
<proteinExistence type="predicted"/>
<evidence type="ECO:0000313" key="8">
    <source>
        <dbReference type="Proteomes" id="UP000321150"/>
    </source>
</evidence>
<dbReference type="SUPFAM" id="SSF52833">
    <property type="entry name" value="Thioredoxin-like"/>
    <property type="match status" value="1"/>
</dbReference>
<dbReference type="RefSeq" id="WP_111959333.1">
    <property type="nucleotide sequence ID" value="NZ_BJYI01000004.1"/>
</dbReference>
<accession>A0A511Y7K0</accession>
<dbReference type="InterPro" id="IPR013740">
    <property type="entry name" value="Redoxin"/>
</dbReference>
<keyword evidence="4" id="KW-0676">Redox-active center</keyword>
<dbReference type="CDD" id="cd02966">
    <property type="entry name" value="TlpA_like_family"/>
    <property type="match status" value="1"/>
</dbReference>
<dbReference type="AlphaFoldDB" id="A0A511Y7K0"/>
<dbReference type="InterPro" id="IPR013766">
    <property type="entry name" value="Thioredoxin_domain"/>
</dbReference>
<dbReference type="GO" id="GO:0017004">
    <property type="term" value="P:cytochrome complex assembly"/>
    <property type="evidence" value="ECO:0007669"/>
    <property type="project" value="UniProtKB-KW"/>
</dbReference>
<comment type="caution">
    <text evidence="7">The sequence shown here is derived from an EMBL/GenBank/DDBJ whole genome shotgun (WGS) entry which is preliminary data.</text>
</comment>
<dbReference type="Gene3D" id="3.40.30.10">
    <property type="entry name" value="Glutaredoxin"/>
    <property type="match status" value="1"/>
</dbReference>
<evidence type="ECO:0000256" key="2">
    <source>
        <dbReference type="ARBA" id="ARBA00022748"/>
    </source>
</evidence>
<evidence type="ECO:0000256" key="4">
    <source>
        <dbReference type="ARBA" id="ARBA00023284"/>
    </source>
</evidence>
<dbReference type="OrthoDB" id="1118217at2"/>
<gene>
    <name evidence="7" type="ORF">CLA01_12450</name>
</gene>
<feature type="chain" id="PRO_5021961447" description="Thioredoxin domain-containing protein" evidence="5">
    <location>
        <begin position="27"/>
        <end position="426"/>
    </location>
</feature>
<keyword evidence="2" id="KW-0201">Cytochrome c-type biogenesis</keyword>
<sequence length="426" mass="48560">MNNPKFLHKKTLLLIIAALFIFKAQAQVYAIGDTVETIKAKSLVNWKEEEFSYKKGKALILDFWATWCSPCIAQFPKTDSLKNKFSKDLDIIGVTSDKNTVVSKFLINYEKNFGIKVASVTDDQLLKRYFPHREIPHYVWISKEGVVVAITTPEYVNEENVRKLIAGDTLSLPVKNEQEDVATYKVLSPLIQIDEKRGFPALKSYYYLGNYQKETQSFSTAPLFDKTTNTNRIRAINSSLSKLYTLAYLGLDGMSYFHKSRVMYEGIEELKADHTTKQNLFSYDQIIPGNNEKEALDKMKKILDIEFGITSKIENRRVKCLVLKAGKGIRLSAPNSKVEFIETKDSTIKNNVPLENLLSIWIDGDTPLFPLAIVDETGLDKRQRLSVSLPLKAKSDFDKLILGLDKEGLILTREYRDMQVIVLSKK</sequence>
<name>A0A511Y7K0_9FLAO</name>
<dbReference type="PANTHER" id="PTHR42852:SF6">
    <property type="entry name" value="THIOL:DISULFIDE INTERCHANGE PROTEIN DSBE"/>
    <property type="match status" value="1"/>
</dbReference>
<comment type="subcellular location">
    <subcellularLocation>
        <location evidence="1">Cell envelope</location>
    </subcellularLocation>
</comment>
<dbReference type="Proteomes" id="UP000321150">
    <property type="component" value="Unassembled WGS sequence"/>
</dbReference>
<keyword evidence="3" id="KW-1015">Disulfide bond</keyword>
<evidence type="ECO:0000313" key="7">
    <source>
        <dbReference type="EMBL" id="GEN71173.1"/>
    </source>
</evidence>
<dbReference type="Pfam" id="PF08534">
    <property type="entry name" value="Redoxin"/>
    <property type="match status" value="1"/>
</dbReference>
<protein>
    <recommendedName>
        <fullName evidence="6">Thioredoxin domain-containing protein</fullName>
    </recommendedName>
</protein>
<evidence type="ECO:0000256" key="5">
    <source>
        <dbReference type="SAM" id="SignalP"/>
    </source>
</evidence>
<dbReference type="PANTHER" id="PTHR42852">
    <property type="entry name" value="THIOL:DISULFIDE INTERCHANGE PROTEIN DSBE"/>
    <property type="match status" value="1"/>
</dbReference>
<dbReference type="InterPro" id="IPR036249">
    <property type="entry name" value="Thioredoxin-like_sf"/>
</dbReference>
<reference evidence="7 8" key="1">
    <citation type="submission" date="2019-07" db="EMBL/GenBank/DDBJ databases">
        <title>Whole genome shotgun sequence of Chryseobacterium lathyri NBRC 105250.</title>
        <authorList>
            <person name="Hosoyama A."/>
            <person name="Uohara A."/>
            <person name="Ohji S."/>
            <person name="Ichikawa N."/>
        </authorList>
    </citation>
    <scope>NUCLEOTIDE SEQUENCE [LARGE SCALE GENOMIC DNA]</scope>
    <source>
        <strain evidence="7 8">NBRC 105250</strain>
    </source>
</reference>
<feature type="signal peptide" evidence="5">
    <location>
        <begin position="1"/>
        <end position="26"/>
    </location>
</feature>
<dbReference type="GO" id="GO:0016491">
    <property type="term" value="F:oxidoreductase activity"/>
    <property type="evidence" value="ECO:0007669"/>
    <property type="project" value="InterPro"/>
</dbReference>
<evidence type="ECO:0000259" key="6">
    <source>
        <dbReference type="PROSITE" id="PS51352"/>
    </source>
</evidence>
<feature type="domain" description="Thioredoxin" evidence="6">
    <location>
        <begin position="29"/>
        <end position="170"/>
    </location>
</feature>
<dbReference type="PROSITE" id="PS51352">
    <property type="entry name" value="THIOREDOXIN_2"/>
    <property type="match status" value="1"/>
</dbReference>